<dbReference type="PANTHER" id="PTHR32494:SF19">
    <property type="entry name" value="ALLANTOATE DEIMINASE-RELATED"/>
    <property type="match status" value="1"/>
</dbReference>
<comment type="cofactor">
    <cofactor evidence="1">
        <name>Mn(2+)</name>
        <dbReference type="ChEBI" id="CHEBI:29035"/>
    </cofactor>
</comment>
<feature type="domain" description="Peptidase M20 dimerisation" evidence="8">
    <location>
        <begin position="250"/>
        <end position="347"/>
    </location>
</feature>
<protein>
    <submittedName>
        <fullName evidence="9">N-carbamyl-L-amino acid amidohydrolase</fullName>
    </submittedName>
</protein>
<dbReference type="GO" id="GO:0006144">
    <property type="term" value="P:purine nucleobase metabolic process"/>
    <property type="evidence" value="ECO:0007669"/>
    <property type="project" value="UniProtKB-KW"/>
</dbReference>
<feature type="signal peptide" evidence="7">
    <location>
        <begin position="1"/>
        <end position="15"/>
    </location>
</feature>
<dbReference type="PANTHER" id="PTHR32494">
    <property type="entry name" value="ALLANTOATE DEIMINASE-RELATED"/>
    <property type="match status" value="1"/>
</dbReference>
<dbReference type="CDD" id="cd03884">
    <property type="entry name" value="M20_bAS"/>
    <property type="match status" value="1"/>
</dbReference>
<keyword evidence="4" id="KW-0479">Metal-binding</keyword>
<organism evidence="9 10">
    <name type="scientific">Coccomyxa subellipsoidea (strain C-169)</name>
    <name type="common">Green microalga</name>
    <dbReference type="NCBI Taxonomy" id="574566"/>
    <lineage>
        <taxon>Eukaryota</taxon>
        <taxon>Viridiplantae</taxon>
        <taxon>Chlorophyta</taxon>
        <taxon>core chlorophytes</taxon>
        <taxon>Trebouxiophyceae</taxon>
        <taxon>Trebouxiophyceae incertae sedis</taxon>
        <taxon>Coccomyxaceae</taxon>
        <taxon>Coccomyxa</taxon>
        <taxon>Coccomyxa subellipsoidea</taxon>
    </lineage>
</organism>
<dbReference type="KEGG" id="csl:COCSUDRAFT_52944"/>
<sequence>MLLKLCLLFTWMASGTEVALEDLSAALVAEITGEKLISQFDHLATHSDCSRPGVTRLVFSERDVEARDVIKKWMREAGLSVREDVMGNTFGRWEGSDSTAGIVMTGSHSDTVVLGGPYDGALGTLGAIAAVGALQKLGFKPVKSIEAIMFTTEEASRFSIPCLGSQGMTGFLEPEVLDTFKDENGTSFVEAANAVGYSAKTAQEYADKALLKNPGDIAAFVELHIEQGPALEAEGKDIGIVEAIMAPSLVRIKFTGKGGHGGGMPMSYRNDPSLAASELALRIEEAALATGAAETVATVGLWDQQPNIYNAVPRSVLLDIDIRDSDKARRDGVIKKTLDAAEEIAEKRKCGHTKELKFEYPVATCDEKVLNAIQTAADLVGAKSKRMISRAYHDAAFMAQIAPTAMIFVPSKNGLSHHPDEHTAPKDLARGVQVLALTIAQLSGPSSAAVSDKSEL</sequence>
<evidence type="ECO:0000256" key="3">
    <source>
        <dbReference type="ARBA" id="ARBA00022631"/>
    </source>
</evidence>
<dbReference type="AlphaFoldDB" id="I0Z4N6"/>
<evidence type="ECO:0000256" key="2">
    <source>
        <dbReference type="ARBA" id="ARBA00011738"/>
    </source>
</evidence>
<dbReference type="eggNOG" id="ENOG502QPR4">
    <property type="taxonomic scope" value="Eukaryota"/>
</dbReference>
<dbReference type="STRING" id="574566.I0Z4N6"/>
<dbReference type="InterPro" id="IPR002933">
    <property type="entry name" value="Peptidase_M20"/>
</dbReference>
<gene>
    <name evidence="9" type="ORF">COCSUDRAFT_52944</name>
</gene>
<comment type="caution">
    <text evidence="9">The sequence shown here is derived from an EMBL/GenBank/DDBJ whole genome shotgun (WGS) entry which is preliminary data.</text>
</comment>
<dbReference type="RefSeq" id="XP_005650149.1">
    <property type="nucleotide sequence ID" value="XM_005650092.1"/>
</dbReference>
<evidence type="ECO:0000256" key="7">
    <source>
        <dbReference type="SAM" id="SignalP"/>
    </source>
</evidence>
<feature type="chain" id="PRO_5012452266" evidence="7">
    <location>
        <begin position="16"/>
        <end position="456"/>
    </location>
</feature>
<dbReference type="EMBL" id="AGSI01000004">
    <property type="protein sequence ID" value="EIE25605.1"/>
    <property type="molecule type" value="Genomic_DNA"/>
</dbReference>
<comment type="subunit">
    <text evidence="2">Homodimer.</text>
</comment>
<name>I0Z4N6_COCSC</name>
<keyword evidence="5" id="KW-0378">Hydrolase</keyword>
<keyword evidence="3" id="KW-0659">Purine metabolism</keyword>
<dbReference type="Proteomes" id="UP000007264">
    <property type="component" value="Unassembled WGS sequence"/>
</dbReference>
<reference evidence="9 10" key="1">
    <citation type="journal article" date="2012" name="Genome Biol.">
        <title>The genome of the polar eukaryotic microalga coccomyxa subellipsoidea reveals traits of cold adaptation.</title>
        <authorList>
            <person name="Blanc G."/>
            <person name="Agarkova I."/>
            <person name="Grimwood J."/>
            <person name="Kuo A."/>
            <person name="Brueggeman A."/>
            <person name="Dunigan D."/>
            <person name="Gurnon J."/>
            <person name="Ladunga I."/>
            <person name="Lindquist E."/>
            <person name="Lucas S."/>
            <person name="Pangilinan J."/>
            <person name="Proschold T."/>
            <person name="Salamov A."/>
            <person name="Schmutz J."/>
            <person name="Weeks D."/>
            <person name="Yamada T."/>
            <person name="Claverie J.M."/>
            <person name="Grigoriev I."/>
            <person name="Van Etten J."/>
            <person name="Lomsadze A."/>
            <person name="Borodovsky M."/>
        </authorList>
    </citation>
    <scope>NUCLEOTIDE SEQUENCE [LARGE SCALE GENOMIC DNA]</scope>
    <source>
        <strain evidence="9 10">C-169</strain>
    </source>
</reference>
<dbReference type="SUPFAM" id="SSF53187">
    <property type="entry name" value="Zn-dependent exopeptidases"/>
    <property type="match status" value="1"/>
</dbReference>
<keyword evidence="7" id="KW-0732">Signal</keyword>
<evidence type="ECO:0000313" key="9">
    <source>
        <dbReference type="EMBL" id="EIE25605.1"/>
    </source>
</evidence>
<dbReference type="InterPro" id="IPR011650">
    <property type="entry name" value="Peptidase_M20_dimer"/>
</dbReference>
<dbReference type="GeneID" id="17043607"/>
<dbReference type="SUPFAM" id="SSF55031">
    <property type="entry name" value="Bacterial exopeptidase dimerisation domain"/>
    <property type="match status" value="1"/>
</dbReference>
<dbReference type="Gene3D" id="3.30.70.360">
    <property type="match status" value="1"/>
</dbReference>
<evidence type="ECO:0000256" key="4">
    <source>
        <dbReference type="ARBA" id="ARBA00022723"/>
    </source>
</evidence>
<dbReference type="InterPro" id="IPR010158">
    <property type="entry name" value="Amidase_Cbmase"/>
</dbReference>
<dbReference type="NCBIfam" id="TIGR01879">
    <property type="entry name" value="hydantase"/>
    <property type="match status" value="1"/>
</dbReference>
<keyword evidence="10" id="KW-1185">Reference proteome</keyword>
<accession>I0Z4N6</accession>
<dbReference type="Pfam" id="PF07687">
    <property type="entry name" value="M20_dimer"/>
    <property type="match status" value="1"/>
</dbReference>
<dbReference type="Gene3D" id="3.40.630.10">
    <property type="entry name" value="Zn peptidases"/>
    <property type="match status" value="1"/>
</dbReference>
<dbReference type="GO" id="GO:0046872">
    <property type="term" value="F:metal ion binding"/>
    <property type="evidence" value="ECO:0007669"/>
    <property type="project" value="UniProtKB-KW"/>
</dbReference>
<dbReference type="OrthoDB" id="4676at2759"/>
<evidence type="ECO:0000256" key="5">
    <source>
        <dbReference type="ARBA" id="ARBA00022801"/>
    </source>
</evidence>
<keyword evidence="6" id="KW-0464">Manganese</keyword>
<proteinExistence type="predicted"/>
<evidence type="ECO:0000259" key="8">
    <source>
        <dbReference type="Pfam" id="PF07687"/>
    </source>
</evidence>
<dbReference type="Pfam" id="PF01546">
    <property type="entry name" value="Peptidase_M20"/>
    <property type="match status" value="1"/>
</dbReference>
<dbReference type="PIRSF" id="PIRSF001235">
    <property type="entry name" value="Amidase_carbamoylase"/>
    <property type="match status" value="1"/>
</dbReference>
<evidence type="ECO:0000256" key="6">
    <source>
        <dbReference type="ARBA" id="ARBA00023211"/>
    </source>
</evidence>
<evidence type="ECO:0000313" key="10">
    <source>
        <dbReference type="Proteomes" id="UP000007264"/>
    </source>
</evidence>
<dbReference type="GO" id="GO:0016813">
    <property type="term" value="F:hydrolase activity, acting on carbon-nitrogen (but not peptide) bonds, in linear amidines"/>
    <property type="evidence" value="ECO:0007669"/>
    <property type="project" value="InterPro"/>
</dbReference>
<dbReference type="InterPro" id="IPR036264">
    <property type="entry name" value="Bact_exopeptidase_dim_dom"/>
</dbReference>
<evidence type="ECO:0000256" key="1">
    <source>
        <dbReference type="ARBA" id="ARBA00001936"/>
    </source>
</evidence>